<evidence type="ECO:0008006" key="5">
    <source>
        <dbReference type="Google" id="ProtNLM"/>
    </source>
</evidence>
<dbReference type="STRING" id="1802424.A2480_02285"/>
<name>A0A1F7WEW4_9BACT</name>
<evidence type="ECO:0000259" key="1">
    <source>
        <dbReference type="Pfam" id="PF00534"/>
    </source>
</evidence>
<dbReference type="InterPro" id="IPR001296">
    <property type="entry name" value="Glyco_trans_1"/>
</dbReference>
<dbReference type="Proteomes" id="UP000176988">
    <property type="component" value="Unassembled WGS sequence"/>
</dbReference>
<evidence type="ECO:0000259" key="2">
    <source>
        <dbReference type="Pfam" id="PF13439"/>
    </source>
</evidence>
<evidence type="ECO:0000313" key="3">
    <source>
        <dbReference type="EMBL" id="OGM01374.1"/>
    </source>
</evidence>
<organism evidence="3 4">
    <name type="scientific">Candidatus Uhrbacteria bacterium RIFOXYC2_FULL_47_19</name>
    <dbReference type="NCBI Taxonomy" id="1802424"/>
    <lineage>
        <taxon>Bacteria</taxon>
        <taxon>Candidatus Uhriibacteriota</taxon>
    </lineage>
</organism>
<proteinExistence type="predicted"/>
<gene>
    <name evidence="3" type="ORF">A2480_02285</name>
</gene>
<dbReference type="InterPro" id="IPR050194">
    <property type="entry name" value="Glycosyltransferase_grp1"/>
</dbReference>
<dbReference type="PANTHER" id="PTHR45947:SF3">
    <property type="entry name" value="SULFOQUINOVOSYL TRANSFERASE SQD2"/>
    <property type="match status" value="1"/>
</dbReference>
<dbReference type="Gene3D" id="3.40.50.2000">
    <property type="entry name" value="Glycogen Phosphorylase B"/>
    <property type="match status" value="2"/>
</dbReference>
<protein>
    <recommendedName>
        <fullName evidence="5">Glycosyl transferase family 1 domain-containing protein</fullName>
    </recommendedName>
</protein>
<feature type="domain" description="Glycosyltransferase subfamily 4-like N-terminal" evidence="2">
    <location>
        <begin position="14"/>
        <end position="188"/>
    </location>
</feature>
<dbReference type="InterPro" id="IPR028098">
    <property type="entry name" value="Glyco_trans_4-like_N"/>
</dbReference>
<accession>A0A1F7WEW4</accession>
<dbReference type="PANTHER" id="PTHR45947">
    <property type="entry name" value="SULFOQUINOVOSYL TRANSFERASE SQD2"/>
    <property type="match status" value="1"/>
</dbReference>
<dbReference type="Pfam" id="PF00534">
    <property type="entry name" value="Glycos_transf_1"/>
    <property type="match status" value="1"/>
</dbReference>
<dbReference type="SUPFAM" id="SSF53756">
    <property type="entry name" value="UDP-Glycosyltransferase/glycogen phosphorylase"/>
    <property type="match status" value="1"/>
</dbReference>
<dbReference type="Pfam" id="PF13439">
    <property type="entry name" value="Glyco_transf_4"/>
    <property type="match status" value="1"/>
</dbReference>
<dbReference type="EMBL" id="MGFG01000009">
    <property type="protein sequence ID" value="OGM01374.1"/>
    <property type="molecule type" value="Genomic_DNA"/>
</dbReference>
<evidence type="ECO:0000313" key="4">
    <source>
        <dbReference type="Proteomes" id="UP000176988"/>
    </source>
</evidence>
<dbReference type="AlphaFoldDB" id="A0A1F7WEW4"/>
<sequence length="388" mass="44852">MKIALVHDYLIQDGGAERVFKTFHEVWPKAPIFALLHDKKRFGKTFRGDIRTSFLQRIPFSRRRFRWLMPLMPAATEGYDLNDFDLVLSSTSAFAKGVITKPETLHINYCHTPTRYLWSDTHTYINEIGLPRPVRSMMPLLLSSIRSWDRNAADRVDRFVANSQAVRHRIAKYYRRDSTVIHPPVDTHNYSISPRVDDYYLAGGRLVAYKRFDVVVRAFNKLGIPLKIFGEGPSFSTLRRMAGPNIEFVGKVNERQKAELYARAIAYLHPQDEDFGITPVESMAAGRPVIAYRRGGALETVIEGVTGTFLEDQSWEELANCVIRFEPEKFDSQKIRQHAEQFDTDVFKRRIKDFVRDAYQEHLKNEEGFLMQSSNRLLKVESGLKITN</sequence>
<dbReference type="GO" id="GO:0016757">
    <property type="term" value="F:glycosyltransferase activity"/>
    <property type="evidence" value="ECO:0007669"/>
    <property type="project" value="InterPro"/>
</dbReference>
<comment type="caution">
    <text evidence="3">The sequence shown here is derived from an EMBL/GenBank/DDBJ whole genome shotgun (WGS) entry which is preliminary data.</text>
</comment>
<feature type="domain" description="Glycosyl transferase family 1" evidence="1">
    <location>
        <begin position="199"/>
        <end position="340"/>
    </location>
</feature>
<reference evidence="3 4" key="1">
    <citation type="journal article" date="2016" name="Nat. Commun.">
        <title>Thousands of microbial genomes shed light on interconnected biogeochemical processes in an aquifer system.</title>
        <authorList>
            <person name="Anantharaman K."/>
            <person name="Brown C.T."/>
            <person name="Hug L.A."/>
            <person name="Sharon I."/>
            <person name="Castelle C.J."/>
            <person name="Probst A.J."/>
            <person name="Thomas B.C."/>
            <person name="Singh A."/>
            <person name="Wilkins M.J."/>
            <person name="Karaoz U."/>
            <person name="Brodie E.L."/>
            <person name="Williams K.H."/>
            <person name="Hubbard S.S."/>
            <person name="Banfield J.F."/>
        </authorList>
    </citation>
    <scope>NUCLEOTIDE SEQUENCE [LARGE SCALE GENOMIC DNA]</scope>
</reference>